<sequence>MPGAFARLCPVFDRLAARNPHHEVHLLPLLAPPGEIACDVGANRGLFTYWLLRNGSRVVAFEPNPHMVRVLERRFPDHGRGERLTIVPAALGDTQGSATLHIPLGFSPLAALDGGLAEQQGVPLERVQVPLHRLDDCVEGNVAFLKLDAEGYELKILAGALEMLARAQPTILVEAEERHRAGAVASLRHLLEPMGYRGFFRDGAAIAPIAAFDPARHQARDALNAEGSRVLPGRTYVNNFIFAARPQVIAGLEAMAA</sequence>
<gene>
    <name evidence="2" type="ORF">D9R14_01975</name>
</gene>
<dbReference type="InterPro" id="IPR052514">
    <property type="entry name" value="SAM-dependent_MTase"/>
</dbReference>
<reference evidence="2 3" key="1">
    <citation type="submission" date="2018-10" db="EMBL/GenBank/DDBJ databases">
        <title>Xanthobacter tagetidis genome sequencing and assembly.</title>
        <authorList>
            <person name="Maclea K.S."/>
            <person name="Goen A.E."/>
            <person name="Fatima S.A."/>
        </authorList>
    </citation>
    <scope>NUCLEOTIDE SEQUENCE [LARGE SCALE GENOMIC DNA]</scope>
    <source>
        <strain evidence="2 3">ATCC 700314</strain>
    </source>
</reference>
<name>A0A3L7AQQ8_9HYPH</name>
<dbReference type="InterPro" id="IPR006342">
    <property type="entry name" value="FkbM_mtfrase"/>
</dbReference>
<dbReference type="PANTHER" id="PTHR34203:SF13">
    <property type="entry name" value="EXPRESSED PROTEIN"/>
    <property type="match status" value="1"/>
</dbReference>
<dbReference type="GO" id="GO:0008168">
    <property type="term" value="F:methyltransferase activity"/>
    <property type="evidence" value="ECO:0007669"/>
    <property type="project" value="UniProtKB-KW"/>
</dbReference>
<dbReference type="RefSeq" id="WP_121621795.1">
    <property type="nucleotide sequence ID" value="NZ_JACIIW010000004.1"/>
</dbReference>
<dbReference type="Pfam" id="PF05050">
    <property type="entry name" value="Methyltransf_21"/>
    <property type="match status" value="1"/>
</dbReference>
<dbReference type="SUPFAM" id="SSF53335">
    <property type="entry name" value="S-adenosyl-L-methionine-dependent methyltransferases"/>
    <property type="match status" value="1"/>
</dbReference>
<protein>
    <submittedName>
        <fullName evidence="2">FkbM family methyltransferase</fullName>
    </submittedName>
</protein>
<keyword evidence="3" id="KW-1185">Reference proteome</keyword>
<dbReference type="PANTHER" id="PTHR34203">
    <property type="entry name" value="METHYLTRANSFERASE, FKBM FAMILY PROTEIN"/>
    <property type="match status" value="1"/>
</dbReference>
<keyword evidence="2" id="KW-0489">Methyltransferase</keyword>
<keyword evidence="2" id="KW-0808">Transferase</keyword>
<evidence type="ECO:0000313" key="2">
    <source>
        <dbReference type="EMBL" id="RLP81981.1"/>
    </source>
</evidence>
<evidence type="ECO:0000313" key="3">
    <source>
        <dbReference type="Proteomes" id="UP000269692"/>
    </source>
</evidence>
<dbReference type="OrthoDB" id="9814604at2"/>
<organism evidence="2 3">
    <name type="scientific">Xanthobacter tagetidis</name>
    <dbReference type="NCBI Taxonomy" id="60216"/>
    <lineage>
        <taxon>Bacteria</taxon>
        <taxon>Pseudomonadati</taxon>
        <taxon>Pseudomonadota</taxon>
        <taxon>Alphaproteobacteria</taxon>
        <taxon>Hyphomicrobiales</taxon>
        <taxon>Xanthobacteraceae</taxon>
        <taxon>Xanthobacter</taxon>
    </lineage>
</organism>
<dbReference type="Proteomes" id="UP000269692">
    <property type="component" value="Unassembled WGS sequence"/>
</dbReference>
<feature type="domain" description="Methyltransferase FkbM" evidence="1">
    <location>
        <begin position="39"/>
        <end position="197"/>
    </location>
</feature>
<dbReference type="AlphaFoldDB" id="A0A3L7AQQ8"/>
<dbReference type="InterPro" id="IPR029063">
    <property type="entry name" value="SAM-dependent_MTases_sf"/>
</dbReference>
<accession>A0A3L7AQQ8</accession>
<evidence type="ECO:0000259" key="1">
    <source>
        <dbReference type="Pfam" id="PF05050"/>
    </source>
</evidence>
<comment type="caution">
    <text evidence="2">The sequence shown here is derived from an EMBL/GenBank/DDBJ whole genome shotgun (WGS) entry which is preliminary data.</text>
</comment>
<dbReference type="GO" id="GO:0032259">
    <property type="term" value="P:methylation"/>
    <property type="evidence" value="ECO:0007669"/>
    <property type="project" value="UniProtKB-KW"/>
</dbReference>
<dbReference type="Gene3D" id="3.40.50.150">
    <property type="entry name" value="Vaccinia Virus protein VP39"/>
    <property type="match status" value="1"/>
</dbReference>
<proteinExistence type="predicted"/>
<dbReference type="NCBIfam" id="TIGR01444">
    <property type="entry name" value="fkbM_fam"/>
    <property type="match status" value="1"/>
</dbReference>
<dbReference type="EMBL" id="RCTF01000001">
    <property type="protein sequence ID" value="RLP81981.1"/>
    <property type="molecule type" value="Genomic_DNA"/>
</dbReference>